<evidence type="ECO:0000313" key="3">
    <source>
        <dbReference type="EMBL" id="KPI42187.1"/>
    </source>
</evidence>
<dbReference type="PROSITE" id="PS51186">
    <property type="entry name" value="GNAT"/>
    <property type="match status" value="1"/>
</dbReference>
<evidence type="ECO:0000259" key="2">
    <source>
        <dbReference type="PROSITE" id="PS51186"/>
    </source>
</evidence>
<feature type="domain" description="N-acetyltransferase" evidence="2">
    <location>
        <begin position="24"/>
        <end position="160"/>
    </location>
</feature>
<dbReference type="SUPFAM" id="SSF55729">
    <property type="entry name" value="Acyl-CoA N-acyltransferases (Nat)"/>
    <property type="match status" value="1"/>
</dbReference>
<dbReference type="STRING" id="1664694.A0A0N1HWS6"/>
<reference evidence="3 4" key="1">
    <citation type="submission" date="2015-06" db="EMBL/GenBank/DDBJ databases">
        <title>Draft genome of the ant-associated black yeast Phialophora attae CBS 131958.</title>
        <authorList>
            <person name="Moreno L.F."/>
            <person name="Stielow B.J."/>
            <person name="de Hoog S."/>
            <person name="Vicente V.A."/>
            <person name="Weiss V.A."/>
            <person name="de Vries M."/>
            <person name="Cruz L.M."/>
            <person name="Souza E.M."/>
        </authorList>
    </citation>
    <scope>NUCLEOTIDE SEQUENCE [LARGE SCALE GENOMIC DNA]</scope>
    <source>
        <strain evidence="3 4">CBS 131958</strain>
    </source>
</reference>
<dbReference type="InterPro" id="IPR016181">
    <property type="entry name" value="Acyl_CoA_acyltransferase"/>
</dbReference>
<dbReference type="GO" id="GO:0004343">
    <property type="term" value="F:glucosamine 6-phosphate N-acetyltransferase activity"/>
    <property type="evidence" value="ECO:0007669"/>
    <property type="project" value="UniProtKB-UniRule"/>
</dbReference>
<keyword evidence="1" id="KW-0012">Acyltransferase</keyword>
<accession>A0A0N1HWS6</accession>
<sequence>MAGEHQFDPSLISADTHTATPDSYAVRPLQRGDYGKGYFDCLATLTWVGKPTQQEFEEQYDWMTTKGAEWFYNVVIEYEASIHNFGKGGHIEDVSIASDHQGKGLGKVLINALNSVAKATGCYRCTLDCAPQNEGFYEKCGYHKGGTEMSQYFEEAKSDYERG</sequence>
<dbReference type="Gene3D" id="3.40.630.30">
    <property type="match status" value="1"/>
</dbReference>
<dbReference type="VEuPathDB" id="FungiDB:AB675_5504"/>
<dbReference type="GeneID" id="28737599"/>
<protein>
    <recommendedName>
        <fullName evidence="1">Glucosamine 6-phosphate N-acetyltransferase</fullName>
        <ecNumber evidence="1">2.3.1.4</ecNumber>
    </recommendedName>
</protein>
<dbReference type="PANTHER" id="PTHR13355:SF11">
    <property type="entry name" value="GLUCOSAMINE 6-PHOSPHATE N-ACETYLTRANSFERASE"/>
    <property type="match status" value="1"/>
</dbReference>
<proteinExistence type="inferred from homology"/>
<dbReference type="Pfam" id="PF00583">
    <property type="entry name" value="Acetyltransf_1"/>
    <property type="match status" value="1"/>
</dbReference>
<comment type="catalytic activity">
    <reaction evidence="1">
        <text>D-glucosamine 6-phosphate + acetyl-CoA = N-acetyl-D-glucosamine 6-phosphate + CoA + H(+)</text>
        <dbReference type="Rhea" id="RHEA:10292"/>
        <dbReference type="ChEBI" id="CHEBI:15378"/>
        <dbReference type="ChEBI" id="CHEBI:57287"/>
        <dbReference type="ChEBI" id="CHEBI:57288"/>
        <dbReference type="ChEBI" id="CHEBI:57513"/>
        <dbReference type="ChEBI" id="CHEBI:58725"/>
        <dbReference type="EC" id="2.3.1.4"/>
    </reaction>
</comment>
<evidence type="ECO:0000256" key="1">
    <source>
        <dbReference type="RuleBase" id="RU365086"/>
    </source>
</evidence>
<keyword evidence="4" id="KW-1185">Reference proteome</keyword>
<dbReference type="InterPro" id="IPR039143">
    <property type="entry name" value="GNPNAT1-like"/>
</dbReference>
<dbReference type="EC" id="2.3.1.4" evidence="1"/>
<dbReference type="CDD" id="cd04301">
    <property type="entry name" value="NAT_SF"/>
    <property type="match status" value="1"/>
</dbReference>
<dbReference type="GO" id="GO:0006048">
    <property type="term" value="P:UDP-N-acetylglucosamine biosynthetic process"/>
    <property type="evidence" value="ECO:0007669"/>
    <property type="project" value="UniProtKB-UniRule"/>
</dbReference>
<dbReference type="PANTHER" id="PTHR13355">
    <property type="entry name" value="GLUCOSAMINE 6-PHOSPHATE N-ACETYLTRANSFERASE"/>
    <property type="match status" value="1"/>
</dbReference>
<dbReference type="UniPathway" id="UPA00113">
    <property type="reaction ID" value="UER00529"/>
</dbReference>
<keyword evidence="1 3" id="KW-0808">Transferase</keyword>
<dbReference type="RefSeq" id="XP_018002150.1">
    <property type="nucleotide sequence ID" value="XM_018145719.1"/>
</dbReference>
<comment type="caution">
    <text evidence="3">The sequence shown here is derived from an EMBL/GenBank/DDBJ whole genome shotgun (WGS) entry which is preliminary data.</text>
</comment>
<dbReference type="InterPro" id="IPR000182">
    <property type="entry name" value="GNAT_dom"/>
</dbReference>
<dbReference type="Proteomes" id="UP000038010">
    <property type="component" value="Unassembled WGS sequence"/>
</dbReference>
<gene>
    <name evidence="3" type="ORF">AB675_5504</name>
</gene>
<evidence type="ECO:0000313" key="4">
    <source>
        <dbReference type="Proteomes" id="UP000038010"/>
    </source>
</evidence>
<name>A0A0N1HWS6_9EURO</name>
<organism evidence="3 4">
    <name type="scientific">Cyphellophora attinorum</name>
    <dbReference type="NCBI Taxonomy" id="1664694"/>
    <lineage>
        <taxon>Eukaryota</taxon>
        <taxon>Fungi</taxon>
        <taxon>Dikarya</taxon>
        <taxon>Ascomycota</taxon>
        <taxon>Pezizomycotina</taxon>
        <taxon>Eurotiomycetes</taxon>
        <taxon>Chaetothyriomycetidae</taxon>
        <taxon>Chaetothyriales</taxon>
        <taxon>Cyphellophoraceae</taxon>
        <taxon>Cyphellophora</taxon>
    </lineage>
</organism>
<comment type="pathway">
    <text evidence="1">Nucleotide-sugar biosynthesis; UDP-N-acetyl-alpha-D-glucosamine biosynthesis; N-acetyl-alpha-D-glucosamine 1-phosphate from alpha-D-glucosamine 6-phosphate (route I): step 1/2.</text>
</comment>
<comment type="similarity">
    <text evidence="1">Belongs to the acetyltransferase family. GNA1 subfamily.</text>
</comment>
<dbReference type="EMBL" id="LFJN01000008">
    <property type="protein sequence ID" value="KPI42187.1"/>
    <property type="molecule type" value="Genomic_DNA"/>
</dbReference>
<dbReference type="AlphaFoldDB" id="A0A0N1HWS6"/>
<dbReference type="OrthoDB" id="10039976at2759"/>